<feature type="chain" id="PRO_5020244729" evidence="1">
    <location>
        <begin position="20"/>
        <end position="129"/>
    </location>
</feature>
<evidence type="ECO:0000313" key="3">
    <source>
        <dbReference type="Proteomes" id="UP000268321"/>
    </source>
</evidence>
<keyword evidence="3" id="KW-1185">Reference proteome</keyword>
<gene>
    <name evidence="2" type="ORF">METBISCDRAFT_24166</name>
</gene>
<feature type="signal peptide" evidence="1">
    <location>
        <begin position="1"/>
        <end position="19"/>
    </location>
</feature>
<dbReference type="EMBL" id="ML004484">
    <property type="protein sequence ID" value="RKP29504.1"/>
    <property type="molecule type" value="Genomic_DNA"/>
</dbReference>
<dbReference type="Proteomes" id="UP000268321">
    <property type="component" value="Unassembled WGS sequence"/>
</dbReference>
<accession>A0A4P9Z9P5</accession>
<keyword evidence="1" id="KW-0732">Signal</keyword>
<evidence type="ECO:0000313" key="2">
    <source>
        <dbReference type="EMBL" id="RKP29504.1"/>
    </source>
</evidence>
<sequence>MKFSALFLAAVLLPQFGQALCTHIARKSRFLAELEPSLGKRVHKRFWALIDGKFQHEFDSVPFLRVSFGMEGKGEATMEELRQKPGVKNIRRLPKIKRAKMEPKNPYQPLWNPDITTGVQELHHKGITG</sequence>
<organism evidence="2 3">
    <name type="scientific">Metschnikowia bicuspidata</name>
    <dbReference type="NCBI Taxonomy" id="27322"/>
    <lineage>
        <taxon>Eukaryota</taxon>
        <taxon>Fungi</taxon>
        <taxon>Dikarya</taxon>
        <taxon>Ascomycota</taxon>
        <taxon>Saccharomycotina</taxon>
        <taxon>Pichiomycetes</taxon>
        <taxon>Metschnikowiaceae</taxon>
        <taxon>Metschnikowia</taxon>
    </lineage>
</organism>
<protein>
    <submittedName>
        <fullName evidence="2">Uncharacterized protein</fullName>
    </submittedName>
</protein>
<reference evidence="3" key="1">
    <citation type="journal article" date="2018" name="Nat. Microbiol.">
        <title>Leveraging single-cell genomics to expand the fungal tree of life.</title>
        <authorList>
            <person name="Ahrendt S.R."/>
            <person name="Quandt C.A."/>
            <person name="Ciobanu D."/>
            <person name="Clum A."/>
            <person name="Salamov A."/>
            <person name="Andreopoulos B."/>
            <person name="Cheng J.F."/>
            <person name="Woyke T."/>
            <person name="Pelin A."/>
            <person name="Henrissat B."/>
            <person name="Reynolds N.K."/>
            <person name="Benny G.L."/>
            <person name="Smith M.E."/>
            <person name="James T.Y."/>
            <person name="Grigoriev I.V."/>
        </authorList>
    </citation>
    <scope>NUCLEOTIDE SEQUENCE [LARGE SCALE GENOMIC DNA]</scope>
    <source>
        <strain evidence="3">Baker2002</strain>
    </source>
</reference>
<evidence type="ECO:0000256" key="1">
    <source>
        <dbReference type="SAM" id="SignalP"/>
    </source>
</evidence>
<proteinExistence type="predicted"/>
<name>A0A4P9Z9P5_9ASCO</name>
<dbReference type="AlphaFoldDB" id="A0A4P9Z9P5"/>